<feature type="compositionally biased region" description="Low complexity" evidence="1">
    <location>
        <begin position="137"/>
        <end position="149"/>
    </location>
</feature>
<feature type="non-terminal residue" evidence="2">
    <location>
        <position position="171"/>
    </location>
</feature>
<feature type="compositionally biased region" description="Basic and acidic residues" evidence="1">
    <location>
        <begin position="154"/>
        <end position="163"/>
    </location>
</feature>
<comment type="caution">
    <text evidence="2">The sequence shown here is derived from an EMBL/GenBank/DDBJ whole genome shotgun (WGS) entry which is preliminary data.</text>
</comment>
<organism evidence="2 3">
    <name type="scientific">Dentiscutata erythropus</name>
    <dbReference type="NCBI Taxonomy" id="1348616"/>
    <lineage>
        <taxon>Eukaryota</taxon>
        <taxon>Fungi</taxon>
        <taxon>Fungi incertae sedis</taxon>
        <taxon>Mucoromycota</taxon>
        <taxon>Glomeromycotina</taxon>
        <taxon>Glomeromycetes</taxon>
        <taxon>Diversisporales</taxon>
        <taxon>Gigasporaceae</taxon>
        <taxon>Dentiscutata</taxon>
    </lineage>
</organism>
<gene>
    <name evidence="2" type="ORF">DERYTH_LOCUS16710</name>
</gene>
<dbReference type="Proteomes" id="UP000789405">
    <property type="component" value="Unassembled WGS sequence"/>
</dbReference>
<protein>
    <submittedName>
        <fullName evidence="2">413_t:CDS:1</fullName>
    </submittedName>
</protein>
<evidence type="ECO:0000256" key="1">
    <source>
        <dbReference type="SAM" id="MobiDB-lite"/>
    </source>
</evidence>
<evidence type="ECO:0000313" key="2">
    <source>
        <dbReference type="EMBL" id="CAG8748943.1"/>
    </source>
</evidence>
<dbReference type="AlphaFoldDB" id="A0A9N9NLH5"/>
<reference evidence="2" key="1">
    <citation type="submission" date="2021-06" db="EMBL/GenBank/DDBJ databases">
        <authorList>
            <person name="Kallberg Y."/>
            <person name="Tangrot J."/>
            <person name="Rosling A."/>
        </authorList>
    </citation>
    <scope>NUCLEOTIDE SEQUENCE</scope>
    <source>
        <strain evidence="2">MA453B</strain>
    </source>
</reference>
<sequence length="171" mass="19424">DTFLIEASKIDLDSVNQLAEGKILLENNEIEEIVANLPDVSLYAPETAQAITTYLQIIDESVATEEILNDDEIISMLQADENEESTRQEIDKNEVPNSSVTAAESNIFLKELGFLRNLLKEYKQYIPQDLYFQDSSYSQDSYSQDPYSQGPHFQDLDLQKSDSQELDSQES</sequence>
<feature type="non-terminal residue" evidence="2">
    <location>
        <position position="1"/>
    </location>
</feature>
<feature type="region of interest" description="Disordered" evidence="1">
    <location>
        <begin position="137"/>
        <end position="171"/>
    </location>
</feature>
<name>A0A9N9NLH5_9GLOM</name>
<dbReference type="OrthoDB" id="2414061at2759"/>
<evidence type="ECO:0000313" key="3">
    <source>
        <dbReference type="Proteomes" id="UP000789405"/>
    </source>
</evidence>
<accession>A0A9N9NLH5</accession>
<dbReference type="EMBL" id="CAJVPY010014889">
    <property type="protein sequence ID" value="CAG8748943.1"/>
    <property type="molecule type" value="Genomic_DNA"/>
</dbReference>
<keyword evidence="3" id="KW-1185">Reference proteome</keyword>
<proteinExistence type="predicted"/>